<dbReference type="PANTHER" id="PTHR24198:SF165">
    <property type="entry name" value="ANKYRIN REPEAT-CONTAINING PROTEIN-RELATED"/>
    <property type="match status" value="1"/>
</dbReference>
<dbReference type="PANTHER" id="PTHR24198">
    <property type="entry name" value="ANKYRIN REPEAT AND PROTEIN KINASE DOMAIN-CONTAINING PROTEIN"/>
    <property type="match status" value="1"/>
</dbReference>
<dbReference type="Pfam" id="PF00023">
    <property type="entry name" value="Ank"/>
    <property type="match status" value="1"/>
</dbReference>
<keyword evidence="5" id="KW-1185">Reference proteome</keyword>
<evidence type="ECO:0000313" key="4">
    <source>
        <dbReference type="EMBL" id="KIY02698.1"/>
    </source>
</evidence>
<dbReference type="GeneID" id="27706909"/>
<sequence>MGDIFKQAQVVVAWLGAGDDDTNYAMDHIGNPQPQTDYNPLIFSECAEKLLRATYWTRRWVIQEFALAREIKVTCGQHLIGWDRFANKINDEILSIGVPAKQTLESFKRLRSPEPQWRMRLLELMDLFQDARCAEQLDRVFALRSLAVDLQWLSPDYRETVSNLYFQLLSRLPTERVVPEMYGYRWPHEAASRLLRCMQMTKDNILNSLKGTSTDRLFVVFEYVGSVAKVSTVSQSSTEDLLGDNFTSFPLEVQLHGDPPPVLRGSIGLLPGDLVYSLRSTSRSPKGFYIAFRPSVMDQAVTGMIIEWPEKNKKWEGDYPWATRLPNEELRGKRVESIKHVVLGGVSKCSRNNAAFSSPSHPRVLCHINRVALILLWLLDAQQLDHLWAIREKIEKDLVTTRPSCNCAGDKLGPQEHGPGTGEHQNRTIEILPSSEFYMDKFWAEEMTPPWIDQVQHAQQEQLEDEGFSREFKDNPFNFNCLDETPLFHAAKAGFLLSVKHLVSGGNVRVNWRNSREQTPLLVTALKGYDEVVKFLMDAGADVNVQDKGGLTALMAASLSGYDKVVKSLVDAGVNLDTEAGYHLAPLKRFGLYCPEIVKFMVDGRGYIDAYAEDEFDYGAEHVAAFKKLAERLIDTRTAIKAPDGPSETALRLASDGGYDEVVKILVDAGANIDLQDKYGESALLKASGRGFDKVILIDAGANIDLQDEYGKSALLKASGRGFDKVVKILVDAGADINGALVEASSANRVAAARILLDAWGNELPREKLDKALLVAAEHGRVEMVELLLGTLANINAEFEKSALQGAIKAASGMRYPNDRAKEGRKSVVKLLREALARLDN</sequence>
<organism evidence="4 5">
    <name type="scientific">Fonsecaea multimorphosa CBS 102226</name>
    <dbReference type="NCBI Taxonomy" id="1442371"/>
    <lineage>
        <taxon>Eukaryota</taxon>
        <taxon>Fungi</taxon>
        <taxon>Dikarya</taxon>
        <taxon>Ascomycota</taxon>
        <taxon>Pezizomycotina</taxon>
        <taxon>Eurotiomycetes</taxon>
        <taxon>Chaetothyriomycetidae</taxon>
        <taxon>Chaetothyriales</taxon>
        <taxon>Herpotrichiellaceae</taxon>
        <taxon>Fonsecaea</taxon>
    </lineage>
</organism>
<feature type="domain" description="Heterokaryon incompatibility" evidence="3">
    <location>
        <begin position="1"/>
        <end position="64"/>
    </location>
</feature>
<dbReference type="STRING" id="1442371.A0A0D2K9F7"/>
<evidence type="ECO:0000256" key="1">
    <source>
        <dbReference type="ARBA" id="ARBA00022737"/>
    </source>
</evidence>
<reference evidence="4 5" key="1">
    <citation type="submission" date="2015-01" db="EMBL/GenBank/DDBJ databases">
        <title>The Genome Sequence of Fonsecaea multimorphosa CBS 102226.</title>
        <authorList>
            <consortium name="The Broad Institute Genomics Platform"/>
            <person name="Cuomo C."/>
            <person name="de Hoog S."/>
            <person name="Gorbushina A."/>
            <person name="Stielow B."/>
            <person name="Teixiera M."/>
            <person name="Abouelleil A."/>
            <person name="Chapman S.B."/>
            <person name="Priest M."/>
            <person name="Young S.K."/>
            <person name="Wortman J."/>
            <person name="Nusbaum C."/>
            <person name="Birren B."/>
        </authorList>
    </citation>
    <scope>NUCLEOTIDE SEQUENCE [LARGE SCALE GENOMIC DNA]</scope>
    <source>
        <strain evidence="4 5">CBS 102226</strain>
    </source>
</reference>
<proteinExistence type="predicted"/>
<dbReference type="VEuPathDB" id="FungiDB:Z520_01163"/>
<dbReference type="EMBL" id="KN848063">
    <property type="protein sequence ID" value="KIY02698.1"/>
    <property type="molecule type" value="Genomic_DNA"/>
</dbReference>
<dbReference type="InterPro" id="IPR010730">
    <property type="entry name" value="HET"/>
</dbReference>
<evidence type="ECO:0000313" key="5">
    <source>
        <dbReference type="Proteomes" id="UP000053411"/>
    </source>
</evidence>
<evidence type="ECO:0000256" key="2">
    <source>
        <dbReference type="ARBA" id="ARBA00023043"/>
    </source>
</evidence>
<dbReference type="OrthoDB" id="4160321at2759"/>
<dbReference type="Pfam" id="PF06985">
    <property type="entry name" value="HET"/>
    <property type="match status" value="1"/>
</dbReference>
<dbReference type="AlphaFoldDB" id="A0A0D2K9F7"/>
<dbReference type="SUPFAM" id="SSF48403">
    <property type="entry name" value="Ankyrin repeat"/>
    <property type="match status" value="1"/>
</dbReference>
<dbReference type="InterPro" id="IPR002110">
    <property type="entry name" value="Ankyrin_rpt"/>
</dbReference>
<accession>A0A0D2K9F7</accession>
<dbReference type="SMART" id="SM00248">
    <property type="entry name" value="ANK"/>
    <property type="match status" value="8"/>
</dbReference>
<evidence type="ECO:0000259" key="3">
    <source>
        <dbReference type="Pfam" id="PF06985"/>
    </source>
</evidence>
<dbReference type="GO" id="GO:0005737">
    <property type="term" value="C:cytoplasm"/>
    <property type="evidence" value="ECO:0007669"/>
    <property type="project" value="TreeGrafter"/>
</dbReference>
<dbReference type="Proteomes" id="UP000053411">
    <property type="component" value="Unassembled WGS sequence"/>
</dbReference>
<protein>
    <recommendedName>
        <fullName evidence="3">Heterokaryon incompatibility domain-containing protein</fullName>
    </recommendedName>
</protein>
<keyword evidence="2" id="KW-0040">ANK repeat</keyword>
<keyword evidence="1" id="KW-0677">Repeat</keyword>
<dbReference type="Gene3D" id="1.25.40.20">
    <property type="entry name" value="Ankyrin repeat-containing domain"/>
    <property type="match status" value="2"/>
</dbReference>
<gene>
    <name evidence="4" type="ORF">Z520_01163</name>
</gene>
<dbReference type="InterPro" id="IPR036770">
    <property type="entry name" value="Ankyrin_rpt-contain_sf"/>
</dbReference>
<dbReference type="Pfam" id="PF12796">
    <property type="entry name" value="Ank_2"/>
    <property type="match status" value="2"/>
</dbReference>
<dbReference type="RefSeq" id="XP_016636820.1">
    <property type="nucleotide sequence ID" value="XM_016771681.1"/>
</dbReference>
<name>A0A0D2K9F7_9EURO</name>